<feature type="signal peptide" evidence="2">
    <location>
        <begin position="1"/>
        <end position="20"/>
    </location>
</feature>
<name>A0ABR0EW61_ZASCE</name>
<dbReference type="Pfam" id="PF26053">
    <property type="entry name" value="DUF8016"/>
    <property type="match status" value="1"/>
</dbReference>
<evidence type="ECO:0008006" key="7">
    <source>
        <dbReference type="Google" id="ProtNLM"/>
    </source>
</evidence>
<feature type="region of interest" description="Disordered" evidence="1">
    <location>
        <begin position="260"/>
        <end position="279"/>
    </location>
</feature>
<dbReference type="PANTHER" id="PTHR46310:SF7">
    <property type="entry name" value="AMIDASE 1"/>
    <property type="match status" value="1"/>
</dbReference>
<keyword evidence="2" id="KW-0732">Signal</keyword>
<evidence type="ECO:0000256" key="1">
    <source>
        <dbReference type="SAM" id="MobiDB-lite"/>
    </source>
</evidence>
<dbReference type="InterPro" id="IPR023631">
    <property type="entry name" value="Amidase_dom"/>
</dbReference>
<dbReference type="PANTHER" id="PTHR46310">
    <property type="entry name" value="AMIDASE 1"/>
    <property type="match status" value="1"/>
</dbReference>
<protein>
    <recommendedName>
        <fullName evidence="7">Amidase domain-containing protein</fullName>
    </recommendedName>
</protein>
<dbReference type="InterPro" id="IPR058329">
    <property type="entry name" value="Arp1_N"/>
</dbReference>
<accession>A0ABR0EW61</accession>
<evidence type="ECO:0000256" key="2">
    <source>
        <dbReference type="SAM" id="SignalP"/>
    </source>
</evidence>
<feature type="domain" description="Amidase" evidence="3">
    <location>
        <begin position="305"/>
        <end position="356"/>
    </location>
</feature>
<dbReference type="Pfam" id="PF01425">
    <property type="entry name" value="Amidase"/>
    <property type="match status" value="2"/>
</dbReference>
<evidence type="ECO:0000313" key="5">
    <source>
        <dbReference type="EMBL" id="KAK4505861.1"/>
    </source>
</evidence>
<dbReference type="Proteomes" id="UP001305779">
    <property type="component" value="Unassembled WGS sequence"/>
</dbReference>
<evidence type="ECO:0000259" key="4">
    <source>
        <dbReference type="Pfam" id="PF26053"/>
    </source>
</evidence>
<keyword evidence="6" id="KW-1185">Reference proteome</keyword>
<evidence type="ECO:0000313" key="6">
    <source>
        <dbReference type="Proteomes" id="UP001305779"/>
    </source>
</evidence>
<comment type="caution">
    <text evidence="5">The sequence shown here is derived from an EMBL/GenBank/DDBJ whole genome shotgun (WGS) entry which is preliminary data.</text>
</comment>
<dbReference type="Gene3D" id="3.90.1300.10">
    <property type="entry name" value="Amidase signature (AS) domain"/>
    <property type="match status" value="1"/>
</dbReference>
<evidence type="ECO:0000259" key="3">
    <source>
        <dbReference type="Pfam" id="PF01425"/>
    </source>
</evidence>
<organism evidence="5 6">
    <name type="scientific">Zasmidium cellare</name>
    <name type="common">Wine cellar mold</name>
    <name type="synonym">Racodium cellare</name>
    <dbReference type="NCBI Taxonomy" id="395010"/>
    <lineage>
        <taxon>Eukaryota</taxon>
        <taxon>Fungi</taxon>
        <taxon>Dikarya</taxon>
        <taxon>Ascomycota</taxon>
        <taxon>Pezizomycotina</taxon>
        <taxon>Dothideomycetes</taxon>
        <taxon>Dothideomycetidae</taxon>
        <taxon>Mycosphaerellales</taxon>
        <taxon>Mycosphaerellaceae</taxon>
        <taxon>Zasmidium</taxon>
    </lineage>
</organism>
<feature type="domain" description="Amidase" evidence="3">
    <location>
        <begin position="192"/>
        <end position="261"/>
    </location>
</feature>
<dbReference type="InterPro" id="IPR036928">
    <property type="entry name" value="AS_sf"/>
</dbReference>
<sequence length="626" mass="67137">MKHRSLLCAALFGVTTYCQSIVSTGRTLVLNGIHYYVPSTAAGKVPGWRDSTSFEDLVPITVINHASSSFGANDLDQHTTNFSSVDDVFQTAFTQALYIQYSSPQETLTIADSLSNRTIYSSVVQSNDTAIPNGPYFVSPGGSLYGAYRLYPDTQGAFIETAIPNGEKSYSVLPANAPGQSLAVAVPSRLYFTKTAEKPLAGVRLGVKDIFDVQGLKTSNGNRAWYHLYPEANETGPAVQNLLDAGAVFVGKMKTSQFAVDPRGDGYQDPSSSSAGPAAGIGQSIIPDGFAPRLTGSTASYPWLDIALGSDTGGSIRSPSQKNGVFGNRPTHGLVSLDNVMPLSPTFDTAGILTRDPLLWQTAAKALYGSNISTTAHPHPTRLLLTDYPTNSSSPELTTLLTTFLTNLTTHLNATPTPFNLSTSWSASYPTNNTNFTSYISNAYDVLTSADQARLVRDPFFTDYAAAHANATPFVDPSALVRWNVTANITTTDLATAREKQLTFQSWFTSSILPDCNTLLLYLHNTPNPVYRDTYLAGVTPPAAFSTSRISPMAGVPDFVVPIGEVAYESRVTGKREVLPVSVDLVMGRGCDRVLFELVEGLVEAGLVVREVRSGRSVVNGGEILL</sequence>
<proteinExistence type="predicted"/>
<feature type="domain" description="Scytalone dehydratase-like protein Arp1 N-terminal" evidence="4">
    <location>
        <begin position="51"/>
        <end position="151"/>
    </location>
</feature>
<dbReference type="SUPFAM" id="SSF75304">
    <property type="entry name" value="Amidase signature (AS) enzymes"/>
    <property type="match status" value="1"/>
</dbReference>
<feature type="chain" id="PRO_5046343993" description="Amidase domain-containing protein" evidence="2">
    <location>
        <begin position="21"/>
        <end position="626"/>
    </location>
</feature>
<feature type="compositionally biased region" description="Low complexity" evidence="1">
    <location>
        <begin position="270"/>
        <end position="279"/>
    </location>
</feature>
<reference evidence="5 6" key="1">
    <citation type="journal article" date="2023" name="G3 (Bethesda)">
        <title>A chromosome-level genome assembly of Zasmidium syzygii isolated from banana leaves.</title>
        <authorList>
            <person name="van Westerhoven A.C."/>
            <person name="Mehrabi R."/>
            <person name="Talebi R."/>
            <person name="Steentjes M.B.F."/>
            <person name="Corcolon B."/>
            <person name="Chong P.A."/>
            <person name="Kema G.H.J."/>
            <person name="Seidl M.F."/>
        </authorList>
    </citation>
    <scope>NUCLEOTIDE SEQUENCE [LARGE SCALE GENOMIC DNA]</scope>
    <source>
        <strain evidence="5 6">P124</strain>
    </source>
</reference>
<dbReference type="EMBL" id="JAXOVC010000002">
    <property type="protein sequence ID" value="KAK4505861.1"/>
    <property type="molecule type" value="Genomic_DNA"/>
</dbReference>
<gene>
    <name evidence="5" type="ORF">PRZ48_003826</name>
</gene>